<sequence>MKKPYALLFILFINFTFAQTKQFIYDYISIPDSTQKKNSHSEIMVLNIDKEKSEYFSYRKFVSDSTINSEIKDGSYYLKPPGPPQKKSELPLADRVNKTSNSDQIEFITQVSESNYLVTQSIDLNWKLHPEYITVLNYKAQKATTDFGGRKWIAWFAKDIPFQDGPYKFKGLPGLIVKIEDETKSHLFELKGIRNLNYDFIYPDNSFDNKIKLSNKKFIKTFKENRKYPAIAMKLRYPKAEDAEMIKEIEKYLLEEIKKDNNIIEIDLIK</sequence>
<protein>
    <submittedName>
        <fullName evidence="3">GLPGLI family protein</fullName>
    </submittedName>
</protein>
<dbReference type="STRING" id="266748.HY04_08050"/>
<reference evidence="3 5" key="2">
    <citation type="submission" date="2018-12" db="EMBL/GenBank/DDBJ databases">
        <authorList>
            <consortium name="Pathogen Informatics"/>
        </authorList>
    </citation>
    <scope>NUCLEOTIDE SEQUENCE [LARGE SCALE GENOMIC DNA]</scope>
    <source>
        <strain evidence="3 5">NCTC13489</strain>
    </source>
</reference>
<dbReference type="KEGG" id="cant:NCTC13489_02620"/>
<evidence type="ECO:0000313" key="2">
    <source>
        <dbReference type="EMBL" id="KEY18459.1"/>
    </source>
</evidence>
<dbReference type="RefSeq" id="WP_034718803.1">
    <property type="nucleotide sequence ID" value="NZ_FOIX01000001.1"/>
</dbReference>
<proteinExistence type="predicted"/>
<feature type="chain" id="PRO_5018693070" evidence="1">
    <location>
        <begin position="19"/>
        <end position="270"/>
    </location>
</feature>
<dbReference type="EMBL" id="JPEP01000002">
    <property type="protein sequence ID" value="KEY18459.1"/>
    <property type="molecule type" value="Genomic_DNA"/>
</dbReference>
<evidence type="ECO:0000313" key="5">
    <source>
        <dbReference type="Proteomes" id="UP000270036"/>
    </source>
</evidence>
<organism evidence="3 5">
    <name type="scientific">Kaistella antarctica</name>
    <dbReference type="NCBI Taxonomy" id="266748"/>
    <lineage>
        <taxon>Bacteria</taxon>
        <taxon>Pseudomonadati</taxon>
        <taxon>Bacteroidota</taxon>
        <taxon>Flavobacteriia</taxon>
        <taxon>Flavobacteriales</taxon>
        <taxon>Weeksellaceae</taxon>
        <taxon>Chryseobacterium group</taxon>
        <taxon>Kaistella</taxon>
    </lineage>
</organism>
<dbReference type="Proteomes" id="UP000028349">
    <property type="component" value="Unassembled WGS sequence"/>
</dbReference>
<dbReference type="InterPro" id="IPR005901">
    <property type="entry name" value="GLPGLI"/>
</dbReference>
<dbReference type="Proteomes" id="UP000270036">
    <property type="component" value="Chromosome"/>
</dbReference>
<dbReference type="OrthoDB" id="1440774at2"/>
<dbReference type="EMBL" id="LR134441">
    <property type="protein sequence ID" value="VEI01247.1"/>
    <property type="molecule type" value="Genomic_DNA"/>
</dbReference>
<accession>A0A3S4UV39</accession>
<dbReference type="AlphaFoldDB" id="A0A3S4UV39"/>
<evidence type="ECO:0000256" key="1">
    <source>
        <dbReference type="SAM" id="SignalP"/>
    </source>
</evidence>
<keyword evidence="4" id="KW-1185">Reference proteome</keyword>
<dbReference type="Pfam" id="PF09697">
    <property type="entry name" value="Porph_ging"/>
    <property type="match status" value="1"/>
</dbReference>
<dbReference type="NCBIfam" id="TIGR01200">
    <property type="entry name" value="GLPGLI"/>
    <property type="match status" value="1"/>
</dbReference>
<gene>
    <name evidence="2" type="ORF">HY04_08050</name>
    <name evidence="3" type="ORF">NCTC13489_02620</name>
</gene>
<feature type="signal peptide" evidence="1">
    <location>
        <begin position="1"/>
        <end position="18"/>
    </location>
</feature>
<evidence type="ECO:0000313" key="4">
    <source>
        <dbReference type="Proteomes" id="UP000028349"/>
    </source>
</evidence>
<keyword evidence="1" id="KW-0732">Signal</keyword>
<reference evidence="2 4" key="1">
    <citation type="submission" date="2014-07" db="EMBL/GenBank/DDBJ databases">
        <authorList>
            <person name="Pisani N.G."/>
            <person name="Newman J.D."/>
        </authorList>
    </citation>
    <scope>NUCLEOTIDE SEQUENCE [LARGE SCALE GENOMIC DNA]</scope>
    <source>
        <strain evidence="2 4">LMG 24720</strain>
    </source>
</reference>
<name>A0A3S4UV39_9FLAO</name>
<evidence type="ECO:0000313" key="3">
    <source>
        <dbReference type="EMBL" id="VEI01247.1"/>
    </source>
</evidence>